<protein>
    <recommendedName>
        <fullName evidence="4">Lipoprotein</fullName>
    </recommendedName>
</protein>
<proteinExistence type="predicted"/>
<reference evidence="2 3" key="1">
    <citation type="journal article" date="2019" name="Int. J. Syst. Evol. Microbiol.">
        <title>The Global Catalogue of Microorganisms (GCM) 10K type strain sequencing project: providing services to taxonomists for standard genome sequencing and annotation.</title>
        <authorList>
            <consortium name="The Broad Institute Genomics Platform"/>
            <consortium name="The Broad Institute Genome Sequencing Center for Infectious Disease"/>
            <person name="Wu L."/>
            <person name="Ma J."/>
        </authorList>
    </citation>
    <scope>NUCLEOTIDE SEQUENCE [LARGE SCALE GENOMIC DNA]</scope>
    <source>
        <strain evidence="2 3">JCM 6924</strain>
    </source>
</reference>
<evidence type="ECO:0000313" key="2">
    <source>
        <dbReference type="EMBL" id="GAA2528932.1"/>
    </source>
</evidence>
<feature type="transmembrane region" description="Helical" evidence="1">
    <location>
        <begin position="7"/>
        <end position="29"/>
    </location>
</feature>
<dbReference type="RefSeq" id="WP_344536299.1">
    <property type="nucleotide sequence ID" value="NZ_BAAATM010000008.1"/>
</dbReference>
<comment type="caution">
    <text evidence="2">The sequence shown here is derived from an EMBL/GenBank/DDBJ whole genome shotgun (WGS) entry which is preliminary data.</text>
</comment>
<evidence type="ECO:0000256" key="1">
    <source>
        <dbReference type="SAM" id="Phobius"/>
    </source>
</evidence>
<dbReference type="Proteomes" id="UP001501095">
    <property type="component" value="Unassembled WGS sequence"/>
</dbReference>
<keyword evidence="1" id="KW-1133">Transmembrane helix</keyword>
<evidence type="ECO:0008006" key="4">
    <source>
        <dbReference type="Google" id="ProtNLM"/>
    </source>
</evidence>
<organism evidence="2 3">
    <name type="scientific">Streptomyces levis</name>
    <dbReference type="NCBI Taxonomy" id="285566"/>
    <lineage>
        <taxon>Bacteria</taxon>
        <taxon>Bacillati</taxon>
        <taxon>Actinomycetota</taxon>
        <taxon>Actinomycetes</taxon>
        <taxon>Kitasatosporales</taxon>
        <taxon>Streptomycetaceae</taxon>
        <taxon>Streptomyces</taxon>
    </lineage>
</organism>
<evidence type="ECO:0000313" key="3">
    <source>
        <dbReference type="Proteomes" id="UP001501095"/>
    </source>
</evidence>
<keyword evidence="1" id="KW-0812">Transmembrane</keyword>
<keyword evidence="3" id="KW-1185">Reference proteome</keyword>
<dbReference type="PROSITE" id="PS51257">
    <property type="entry name" value="PROKAR_LIPOPROTEIN"/>
    <property type="match status" value="1"/>
</dbReference>
<keyword evidence="1" id="KW-0472">Membrane</keyword>
<name>A0ABN3NPV5_9ACTN</name>
<sequence>MDDAIRAVRIFSAIVLIGGTCACITGTLAGDTVPIVLGVIAAACGMILTVLAFLAHRKTRP</sequence>
<accession>A0ABN3NPV5</accession>
<dbReference type="EMBL" id="BAAATM010000008">
    <property type="protein sequence ID" value="GAA2528932.1"/>
    <property type="molecule type" value="Genomic_DNA"/>
</dbReference>
<feature type="transmembrane region" description="Helical" evidence="1">
    <location>
        <begin position="35"/>
        <end position="55"/>
    </location>
</feature>
<gene>
    <name evidence="2" type="ORF">GCM10010423_24660</name>
</gene>